<dbReference type="InterPro" id="IPR004299">
    <property type="entry name" value="MBOAT_fam"/>
</dbReference>
<evidence type="ECO:0000256" key="6">
    <source>
        <dbReference type="ARBA" id="ARBA00023315"/>
    </source>
</evidence>
<organism evidence="8 9">
    <name type="scientific">Sistotremastrum niveocremeum HHB9708</name>
    <dbReference type="NCBI Taxonomy" id="1314777"/>
    <lineage>
        <taxon>Eukaryota</taxon>
        <taxon>Fungi</taxon>
        <taxon>Dikarya</taxon>
        <taxon>Basidiomycota</taxon>
        <taxon>Agaricomycotina</taxon>
        <taxon>Agaricomycetes</taxon>
        <taxon>Sistotremastrales</taxon>
        <taxon>Sistotremastraceae</taxon>
        <taxon>Sertulicium</taxon>
        <taxon>Sertulicium niveocremeum</taxon>
    </lineage>
</organism>
<dbReference type="GO" id="GO:0046474">
    <property type="term" value="P:glycerophospholipid biosynthetic process"/>
    <property type="evidence" value="ECO:0007669"/>
    <property type="project" value="TreeGrafter"/>
</dbReference>
<dbReference type="AlphaFoldDB" id="A0A164ZPR2"/>
<keyword evidence="9" id="KW-1185">Reference proteome</keyword>
<gene>
    <name evidence="8" type="ORF">SISNIDRAFT_423384</name>
</gene>
<dbReference type="GO" id="GO:0016020">
    <property type="term" value="C:membrane"/>
    <property type="evidence" value="ECO:0007669"/>
    <property type="project" value="UniProtKB-SubCell"/>
</dbReference>
<dbReference type="Proteomes" id="UP000076722">
    <property type="component" value="Unassembled WGS sequence"/>
</dbReference>
<evidence type="ECO:0000313" key="8">
    <source>
        <dbReference type="EMBL" id="KZS97926.1"/>
    </source>
</evidence>
<dbReference type="InterPro" id="IPR049941">
    <property type="entry name" value="LPLAT_7/PORCN-like"/>
</dbReference>
<keyword evidence="3 7" id="KW-0812">Transmembrane</keyword>
<dbReference type="PANTHER" id="PTHR13906:SF4">
    <property type="entry name" value="LYSOPHOSPHOLIPID ACYLTRANSFERASE 6"/>
    <property type="match status" value="1"/>
</dbReference>
<dbReference type="STRING" id="1314777.A0A164ZPR2"/>
<feature type="transmembrane region" description="Helical" evidence="7">
    <location>
        <begin position="164"/>
        <end position="183"/>
    </location>
</feature>
<keyword evidence="5 7" id="KW-0472">Membrane</keyword>
<evidence type="ECO:0000256" key="5">
    <source>
        <dbReference type="ARBA" id="ARBA00023136"/>
    </source>
</evidence>
<comment type="subcellular location">
    <subcellularLocation>
        <location evidence="1">Membrane</location>
        <topology evidence="1">Multi-pass membrane protein</topology>
    </subcellularLocation>
</comment>
<feature type="transmembrane region" description="Helical" evidence="7">
    <location>
        <begin position="356"/>
        <end position="381"/>
    </location>
</feature>
<reference evidence="8 9" key="1">
    <citation type="journal article" date="2016" name="Mol. Biol. Evol.">
        <title>Comparative Genomics of Early-Diverging Mushroom-Forming Fungi Provides Insights into the Origins of Lignocellulose Decay Capabilities.</title>
        <authorList>
            <person name="Nagy L.G."/>
            <person name="Riley R."/>
            <person name="Tritt A."/>
            <person name="Adam C."/>
            <person name="Daum C."/>
            <person name="Floudas D."/>
            <person name="Sun H."/>
            <person name="Yadav J.S."/>
            <person name="Pangilinan J."/>
            <person name="Larsson K.H."/>
            <person name="Matsuura K."/>
            <person name="Barry K."/>
            <person name="Labutti K."/>
            <person name="Kuo R."/>
            <person name="Ohm R.A."/>
            <person name="Bhattacharya S.S."/>
            <person name="Shirouzu T."/>
            <person name="Yoshinaga Y."/>
            <person name="Martin F.M."/>
            <person name="Grigoriev I.V."/>
            <person name="Hibbett D.S."/>
        </authorList>
    </citation>
    <scope>NUCLEOTIDE SEQUENCE [LARGE SCALE GENOMIC DNA]</scope>
    <source>
        <strain evidence="8 9">HHB9708</strain>
    </source>
</reference>
<evidence type="ECO:0000256" key="3">
    <source>
        <dbReference type="ARBA" id="ARBA00022692"/>
    </source>
</evidence>
<feature type="transmembrane region" description="Helical" evidence="7">
    <location>
        <begin position="48"/>
        <end position="69"/>
    </location>
</feature>
<name>A0A164ZPR2_9AGAM</name>
<sequence>MNAVFEPIATSLGASVDQLKVIVCLLLSYPLAEIFTRLDASNPNSKHIYNLAISSLFLLGFLELWTGVLHLLGSVLATYVICANFQGSSMPWLVFTVVMGHLTINHLYRAFFEISLDTFEITGPQMVLTMKLSTFAWNVYDGRQPAESLDKWQSEKRVVKMPSLLAFLGYSFYFPGMLVGPYLEYANYAALIDRSAYATEKGKEKASAAGRLPPGRKRAGYWCMIQGLAFLGAFVLYGGKFTFPVVLTDWWLTKGFFYRIGYTQLIGFFERTKYYAIWKLTEGASIISGLGFTGYSVDGKPSWHGAANVNIRVIEFPSNFKVLLDSWNMKTNVWLRECVYKRVTPKGKKPGFRSTLITFSTSAFWHGIASGYYMTFVLGAFIQTVQRLVRSTVRPLFLPAVSIIPIELHGPPGTSKPKPAPEGPPSFVKRIYDLVGTLASIIILNYAVVPFILLDFWPSIEAWNRLYWHGHIGLGLLLLFFYGGGAGYLKGVQKARVKKAEKVYNVDTNGQNVVIANGRTPMPMTPGSHVVPPVDLLAQKVEKGGLN</sequence>
<accession>A0A164ZPR2</accession>
<dbReference type="PANTHER" id="PTHR13906">
    <property type="entry name" value="PORCUPINE"/>
    <property type="match status" value="1"/>
</dbReference>
<dbReference type="EMBL" id="KV419396">
    <property type="protein sequence ID" value="KZS97926.1"/>
    <property type="molecule type" value="Genomic_DNA"/>
</dbReference>
<evidence type="ECO:0000256" key="4">
    <source>
        <dbReference type="ARBA" id="ARBA00022989"/>
    </source>
</evidence>
<dbReference type="GO" id="GO:0005783">
    <property type="term" value="C:endoplasmic reticulum"/>
    <property type="evidence" value="ECO:0007669"/>
    <property type="project" value="TreeGrafter"/>
</dbReference>
<evidence type="ECO:0000256" key="2">
    <source>
        <dbReference type="ARBA" id="ARBA00022679"/>
    </source>
</evidence>
<evidence type="ECO:0000256" key="1">
    <source>
        <dbReference type="ARBA" id="ARBA00004141"/>
    </source>
</evidence>
<proteinExistence type="predicted"/>
<dbReference type="GO" id="GO:0030258">
    <property type="term" value="P:lipid modification"/>
    <property type="evidence" value="ECO:0007669"/>
    <property type="project" value="TreeGrafter"/>
</dbReference>
<protein>
    <submittedName>
        <fullName evidence="8">MBOAT-domain-containing protein</fullName>
    </submittedName>
</protein>
<feature type="transmembrane region" description="Helical" evidence="7">
    <location>
        <begin position="89"/>
        <end position="108"/>
    </location>
</feature>
<feature type="transmembrane region" description="Helical" evidence="7">
    <location>
        <begin position="219"/>
        <end position="237"/>
    </location>
</feature>
<dbReference type="OrthoDB" id="286734at2759"/>
<keyword evidence="6" id="KW-0012">Acyltransferase</keyword>
<evidence type="ECO:0000256" key="7">
    <source>
        <dbReference type="SAM" id="Phobius"/>
    </source>
</evidence>
<dbReference type="GO" id="GO:0047184">
    <property type="term" value="F:1-acylglycerophosphocholine O-acyltransferase activity"/>
    <property type="evidence" value="ECO:0007669"/>
    <property type="project" value="TreeGrafter"/>
</dbReference>
<dbReference type="Pfam" id="PF03062">
    <property type="entry name" value="MBOAT"/>
    <property type="match status" value="1"/>
</dbReference>
<feature type="transmembrane region" description="Helical" evidence="7">
    <location>
        <begin position="431"/>
        <end position="454"/>
    </location>
</feature>
<keyword evidence="2" id="KW-0808">Transferase</keyword>
<dbReference type="GO" id="GO:0003841">
    <property type="term" value="F:1-acylglycerol-3-phosphate O-acyltransferase activity"/>
    <property type="evidence" value="ECO:0007669"/>
    <property type="project" value="TreeGrafter"/>
</dbReference>
<keyword evidence="4 7" id="KW-1133">Transmembrane helix</keyword>
<evidence type="ECO:0000313" key="9">
    <source>
        <dbReference type="Proteomes" id="UP000076722"/>
    </source>
</evidence>
<feature type="transmembrane region" description="Helical" evidence="7">
    <location>
        <begin position="466"/>
        <end position="489"/>
    </location>
</feature>